<dbReference type="GO" id="GO:0016301">
    <property type="term" value="F:kinase activity"/>
    <property type="evidence" value="ECO:0007669"/>
    <property type="project" value="UniProtKB-KW"/>
</dbReference>
<reference evidence="9" key="1">
    <citation type="submission" date="2020-05" db="EMBL/GenBank/DDBJ databases">
        <title>Mycena genomes resolve the evolution of fungal bioluminescence.</title>
        <authorList>
            <person name="Tsai I.J."/>
        </authorList>
    </citation>
    <scope>NUCLEOTIDE SEQUENCE</scope>
    <source>
        <strain evidence="9">171206Taipei</strain>
    </source>
</reference>
<dbReference type="EMBL" id="JACAZF010000004">
    <property type="protein sequence ID" value="KAF7306884.1"/>
    <property type="molecule type" value="Genomic_DNA"/>
</dbReference>
<protein>
    <submittedName>
        <fullName evidence="9">Indigoidine synthase A-like protein</fullName>
    </submittedName>
</protein>
<dbReference type="Proteomes" id="UP000636479">
    <property type="component" value="Unassembled WGS sequence"/>
</dbReference>
<dbReference type="Pfam" id="PF04227">
    <property type="entry name" value="Indigoidine_A"/>
    <property type="match status" value="1"/>
</dbReference>
<keyword evidence="2" id="KW-0479">Metal-binding</keyword>
<keyword evidence="10" id="KW-1185">Reference proteome</keyword>
<dbReference type="SUPFAM" id="SSF110581">
    <property type="entry name" value="Indigoidine synthase A-like"/>
    <property type="match status" value="1"/>
</dbReference>
<keyword evidence="6" id="KW-0456">Lyase</keyword>
<evidence type="ECO:0000256" key="5">
    <source>
        <dbReference type="ARBA" id="ARBA00023211"/>
    </source>
</evidence>
<dbReference type="InterPro" id="IPR011611">
    <property type="entry name" value="PfkB_dom"/>
</dbReference>
<evidence type="ECO:0000256" key="6">
    <source>
        <dbReference type="ARBA" id="ARBA00023239"/>
    </source>
</evidence>
<evidence type="ECO:0000256" key="7">
    <source>
        <dbReference type="ARBA" id="ARBA00023295"/>
    </source>
</evidence>
<dbReference type="PANTHER" id="PTHR42909:SF1">
    <property type="entry name" value="CARBOHYDRATE KINASE PFKB DOMAIN-CONTAINING PROTEIN"/>
    <property type="match status" value="1"/>
</dbReference>
<name>A0A8H6W5T9_9AGAR</name>
<evidence type="ECO:0000256" key="1">
    <source>
        <dbReference type="ARBA" id="ARBA00022679"/>
    </source>
</evidence>
<dbReference type="PANTHER" id="PTHR42909">
    <property type="entry name" value="ZGC:136858"/>
    <property type="match status" value="1"/>
</dbReference>
<evidence type="ECO:0000259" key="8">
    <source>
        <dbReference type="Pfam" id="PF00294"/>
    </source>
</evidence>
<dbReference type="Gene3D" id="3.40.1190.20">
    <property type="match status" value="1"/>
</dbReference>
<dbReference type="InterPro" id="IPR007342">
    <property type="entry name" value="PsuG"/>
</dbReference>
<dbReference type="OrthoDB" id="198885at2759"/>
<dbReference type="SUPFAM" id="SSF53613">
    <property type="entry name" value="Ribokinase-like"/>
    <property type="match status" value="1"/>
</dbReference>
<dbReference type="AlphaFoldDB" id="A0A8H6W5T9"/>
<keyword evidence="5" id="KW-0464">Manganese</keyword>
<dbReference type="PROSITE" id="PS00583">
    <property type="entry name" value="PFKB_KINASES_1"/>
    <property type="match status" value="1"/>
</dbReference>
<keyword evidence="3" id="KW-0418">Kinase</keyword>
<keyword evidence="1" id="KW-0808">Transferase</keyword>
<feature type="domain" description="Carbohydrate kinase PfkB" evidence="8">
    <location>
        <begin position="677"/>
        <end position="747"/>
    </location>
</feature>
<dbReference type="GO" id="GO:0004730">
    <property type="term" value="F:pseudouridylate synthase activity"/>
    <property type="evidence" value="ECO:0007669"/>
    <property type="project" value="InterPro"/>
</dbReference>
<keyword evidence="7" id="KW-0326">Glycosidase</keyword>
<feature type="domain" description="Carbohydrate kinase PfkB" evidence="8">
    <location>
        <begin position="360"/>
        <end position="462"/>
    </location>
</feature>
<sequence>MLHRIRHTVPRHCPRRYLSQLSAVIARGAPIDVHEEVQDALATGKPVVALETALTTHGLPPPTNLAVTRDLETVVRSTGCIPATIGIVGGRVKIGLDNKNLERLADVNSPPRSVKVSRRDIAPVLALKGDGGTTICATLIFAALAGIKVFATGGLGGVHRGGENSLDISADLHELTRCSVGLVSAGIKSILDIGRTLEYLETLGVPVVAYSKRNDFPAFFSPKSGFQTPWNTDNPRVAAEILHTQQQLGMENGALFAVPIPEEYAERGRLIQEAVDQAVRESESNGMSKRGKDVTPWLLARVAELTKRDSIEANIALLKNSALIGGQIASQYQNIISSPKDPKRATSFVPTAVESSSPSKVMIVGSSAVDITAQITGKDSVGSTSPGQVRFGLGGVARNVAEACHRLGQPPILVSPLGDDAWGALLRDQTKAIGMRTDGFIQQLEQRTAVCNLLLGKNGDLIGGVADMDVTQNLDPTLVVTKIQEHKPSLVALDANLSSEAIQVLLGSCIQNDIPVDFSAIVRSLDEPTSVPKSARIIPAIANVFRKSTKPAVSFFTPNVAELKHVYMQATIDDGLTSSDVWWSAIDRLALGTSFRAELERLAKRPRRDDSNINFLVDEGVAQMAIHLTPFFSNIFVKCGKQGVLCVLKLVGTEADSWVDIRSNPESGLLVAHAESGSQVLIVQHFPSHPTELVNSTGAGDSLVGALLAGLSQENSPLSNPLSLERLIDNCQQAASLTLQSQLAVSPQLNTIVALTE</sequence>
<dbReference type="GO" id="GO:0005737">
    <property type="term" value="C:cytoplasm"/>
    <property type="evidence" value="ECO:0007669"/>
    <property type="project" value="TreeGrafter"/>
</dbReference>
<proteinExistence type="inferred from homology"/>
<accession>A0A8H6W5T9</accession>
<gene>
    <name evidence="9" type="ORF">MIND_00480800</name>
</gene>
<dbReference type="RefSeq" id="XP_037221903.1">
    <property type="nucleotide sequence ID" value="XM_037361611.1"/>
</dbReference>
<dbReference type="InterPro" id="IPR022830">
    <property type="entry name" value="Indigdn_synthA-like"/>
</dbReference>
<evidence type="ECO:0000256" key="2">
    <source>
        <dbReference type="ARBA" id="ARBA00022723"/>
    </source>
</evidence>
<dbReference type="PROSITE" id="PS00584">
    <property type="entry name" value="PFKB_KINASES_2"/>
    <property type="match status" value="1"/>
</dbReference>
<evidence type="ECO:0000313" key="10">
    <source>
        <dbReference type="Proteomes" id="UP000636479"/>
    </source>
</evidence>
<evidence type="ECO:0000256" key="3">
    <source>
        <dbReference type="ARBA" id="ARBA00022777"/>
    </source>
</evidence>
<keyword evidence="4" id="KW-0378">Hydrolase</keyword>
<evidence type="ECO:0000313" key="9">
    <source>
        <dbReference type="EMBL" id="KAF7306884.1"/>
    </source>
</evidence>
<dbReference type="GO" id="GO:0046872">
    <property type="term" value="F:metal ion binding"/>
    <property type="evidence" value="ECO:0007669"/>
    <property type="project" value="UniProtKB-KW"/>
</dbReference>
<dbReference type="Gene3D" id="3.40.1790.10">
    <property type="entry name" value="Indigoidine synthase domain"/>
    <property type="match status" value="1"/>
</dbReference>
<organism evidence="9 10">
    <name type="scientific">Mycena indigotica</name>
    <dbReference type="NCBI Taxonomy" id="2126181"/>
    <lineage>
        <taxon>Eukaryota</taxon>
        <taxon>Fungi</taxon>
        <taxon>Dikarya</taxon>
        <taxon>Basidiomycota</taxon>
        <taxon>Agaricomycotina</taxon>
        <taxon>Agaricomycetes</taxon>
        <taxon>Agaricomycetidae</taxon>
        <taxon>Agaricales</taxon>
        <taxon>Marasmiineae</taxon>
        <taxon>Mycenaceae</taxon>
        <taxon>Mycena</taxon>
    </lineage>
</organism>
<evidence type="ECO:0000256" key="4">
    <source>
        <dbReference type="ARBA" id="ARBA00022801"/>
    </source>
</evidence>
<dbReference type="HAMAP" id="MF_01876">
    <property type="entry name" value="PsiMP_glycosidase"/>
    <property type="match status" value="1"/>
</dbReference>
<dbReference type="Pfam" id="PF00294">
    <property type="entry name" value="PfkB"/>
    <property type="match status" value="2"/>
</dbReference>
<dbReference type="InterPro" id="IPR002173">
    <property type="entry name" value="Carboh/pur_kinase_PfkB_CS"/>
</dbReference>
<comment type="caution">
    <text evidence="9">The sequence shown here is derived from an EMBL/GenBank/DDBJ whole genome shotgun (WGS) entry which is preliminary data.</text>
</comment>
<dbReference type="GeneID" id="59344127"/>
<dbReference type="GO" id="GO:0016798">
    <property type="term" value="F:hydrolase activity, acting on glycosyl bonds"/>
    <property type="evidence" value="ECO:0007669"/>
    <property type="project" value="UniProtKB-KW"/>
</dbReference>
<dbReference type="InterPro" id="IPR029056">
    <property type="entry name" value="Ribokinase-like"/>
</dbReference>